<keyword evidence="3" id="KW-1133">Transmembrane helix</keyword>
<dbReference type="InterPro" id="IPR008271">
    <property type="entry name" value="Ser/Thr_kinase_AS"/>
</dbReference>
<dbReference type="EMBL" id="RSCL01000031">
    <property type="protein sequence ID" value="RUS97554.1"/>
    <property type="molecule type" value="Genomic_DNA"/>
</dbReference>
<name>A0A433UUM1_9CYAN</name>
<feature type="transmembrane region" description="Helical" evidence="3">
    <location>
        <begin position="411"/>
        <end position="432"/>
    </location>
</feature>
<sequence>MTDKQMGEQILQRYEVQKQLGKKAGRKTVLARDSQTGQMVIIKLLSFSSDFVWDDLKLFEREAETLKSLAHPAIPSYIDYFEVEEGSRSCALVQTYIEGQSLEQYMQTKRLFTEDELHDIAEQLLQILIYLHEQHPPVIHRDIKPSNIVLVENSKDEIGKVYLVDFGSVQTLASKAGKTVTVVGTYGYMPPEQFGGYATPASDLYGLGATLIALATATHPADLPQKDMRLEFAELVNFTPAFIEWLEWLTEPSADKRLKTPMAALQALLTGQMRSDGDYTAIDTISHSAIAQPINSTQLFWETVWRSVVYGGGMVTLTAGLYTTIWAPGIGTIFGGYVGALLGIPLGIVNGILIALITRLFFFPLKNAYLYRRVVNMTSAIFSTASALYYFKALLYNHANVNIQELLFLTVAPSLITALCMGVASRSIVNFYENRHRKIRSQRFYSYFQAQEEE</sequence>
<dbReference type="AlphaFoldDB" id="A0A433UUM1"/>
<evidence type="ECO:0000313" key="5">
    <source>
        <dbReference type="EMBL" id="RUS97554.1"/>
    </source>
</evidence>
<evidence type="ECO:0000256" key="3">
    <source>
        <dbReference type="SAM" id="Phobius"/>
    </source>
</evidence>
<proteinExistence type="predicted"/>
<feature type="transmembrane region" description="Helical" evidence="3">
    <location>
        <begin position="308"/>
        <end position="327"/>
    </location>
</feature>
<dbReference type="CDD" id="cd14014">
    <property type="entry name" value="STKc_PknB_like"/>
    <property type="match status" value="1"/>
</dbReference>
<dbReference type="RefSeq" id="WP_233787961.1">
    <property type="nucleotide sequence ID" value="NZ_RSCL01000031.1"/>
</dbReference>
<dbReference type="PANTHER" id="PTHR24363">
    <property type="entry name" value="SERINE/THREONINE PROTEIN KINASE"/>
    <property type="match status" value="1"/>
</dbReference>
<protein>
    <recommendedName>
        <fullName evidence="4">Protein kinase domain-containing protein</fullName>
    </recommendedName>
</protein>
<keyword evidence="1" id="KW-0547">Nucleotide-binding</keyword>
<reference evidence="5" key="2">
    <citation type="journal article" date="2019" name="Genome Biol. Evol.">
        <title>Day and night: Metabolic profiles and evolutionary relationships of six axenic non-marine cyanobacteria.</title>
        <authorList>
            <person name="Will S.E."/>
            <person name="Henke P."/>
            <person name="Boedeker C."/>
            <person name="Huang S."/>
            <person name="Brinkmann H."/>
            <person name="Rohde M."/>
            <person name="Jarek M."/>
            <person name="Friedl T."/>
            <person name="Seufert S."/>
            <person name="Schumacher M."/>
            <person name="Overmann J."/>
            <person name="Neumann-Schaal M."/>
            <person name="Petersen J."/>
        </authorList>
    </citation>
    <scope>NUCLEOTIDE SEQUENCE [LARGE SCALE GENOMIC DNA]</scope>
    <source>
        <strain evidence="5">PCC 7102</strain>
    </source>
</reference>
<dbReference type="GO" id="GO:0004674">
    <property type="term" value="F:protein serine/threonine kinase activity"/>
    <property type="evidence" value="ECO:0007669"/>
    <property type="project" value="TreeGrafter"/>
</dbReference>
<dbReference type="GO" id="GO:0005524">
    <property type="term" value="F:ATP binding"/>
    <property type="evidence" value="ECO:0007669"/>
    <property type="project" value="UniProtKB-KW"/>
</dbReference>
<reference evidence="5" key="1">
    <citation type="submission" date="2018-12" db="EMBL/GenBank/DDBJ databases">
        <authorList>
            <person name="Will S."/>
            <person name="Neumann-Schaal M."/>
            <person name="Henke P."/>
        </authorList>
    </citation>
    <scope>NUCLEOTIDE SEQUENCE</scope>
    <source>
        <strain evidence="5">PCC 7102</strain>
    </source>
</reference>
<feature type="domain" description="Protein kinase" evidence="4">
    <location>
        <begin position="14"/>
        <end position="269"/>
    </location>
</feature>
<dbReference type="Pfam" id="PF00069">
    <property type="entry name" value="Pkinase"/>
    <property type="match status" value="1"/>
</dbReference>
<keyword evidence="2" id="KW-0067">ATP-binding</keyword>
<accession>A0A433UUM1</accession>
<keyword evidence="6" id="KW-1185">Reference proteome</keyword>
<evidence type="ECO:0000313" key="6">
    <source>
        <dbReference type="Proteomes" id="UP000271624"/>
    </source>
</evidence>
<dbReference type="PANTHER" id="PTHR24363:SF7">
    <property type="entry name" value="SERINE_THREONINE-PROTEIN KINASE-LIKE PROTEIN E"/>
    <property type="match status" value="1"/>
</dbReference>
<dbReference type="Proteomes" id="UP000271624">
    <property type="component" value="Unassembled WGS sequence"/>
</dbReference>
<comment type="caution">
    <text evidence="5">The sequence shown here is derived from an EMBL/GenBank/DDBJ whole genome shotgun (WGS) entry which is preliminary data.</text>
</comment>
<dbReference type="PROSITE" id="PS50011">
    <property type="entry name" value="PROTEIN_KINASE_DOM"/>
    <property type="match status" value="1"/>
</dbReference>
<evidence type="ECO:0000259" key="4">
    <source>
        <dbReference type="PROSITE" id="PS50011"/>
    </source>
</evidence>
<evidence type="ECO:0000256" key="2">
    <source>
        <dbReference type="ARBA" id="ARBA00022840"/>
    </source>
</evidence>
<dbReference type="PROSITE" id="PS00108">
    <property type="entry name" value="PROTEIN_KINASE_ST"/>
    <property type="match status" value="1"/>
</dbReference>
<dbReference type="SMART" id="SM00220">
    <property type="entry name" value="S_TKc"/>
    <property type="match status" value="1"/>
</dbReference>
<dbReference type="Gene3D" id="1.10.510.10">
    <property type="entry name" value="Transferase(Phosphotransferase) domain 1"/>
    <property type="match status" value="1"/>
</dbReference>
<dbReference type="InterPro" id="IPR000719">
    <property type="entry name" value="Prot_kinase_dom"/>
</dbReference>
<feature type="transmembrane region" description="Helical" evidence="3">
    <location>
        <begin position="374"/>
        <end position="391"/>
    </location>
</feature>
<keyword evidence="3" id="KW-0812">Transmembrane</keyword>
<organism evidence="5 6">
    <name type="scientific">Dulcicalothrix desertica PCC 7102</name>
    <dbReference type="NCBI Taxonomy" id="232991"/>
    <lineage>
        <taxon>Bacteria</taxon>
        <taxon>Bacillati</taxon>
        <taxon>Cyanobacteriota</taxon>
        <taxon>Cyanophyceae</taxon>
        <taxon>Nostocales</taxon>
        <taxon>Calotrichaceae</taxon>
        <taxon>Dulcicalothrix</taxon>
    </lineage>
</organism>
<gene>
    <name evidence="5" type="ORF">DSM106972_082910</name>
</gene>
<dbReference type="SUPFAM" id="SSF56112">
    <property type="entry name" value="Protein kinase-like (PK-like)"/>
    <property type="match status" value="1"/>
</dbReference>
<dbReference type="InterPro" id="IPR011009">
    <property type="entry name" value="Kinase-like_dom_sf"/>
</dbReference>
<keyword evidence="3" id="KW-0472">Membrane</keyword>
<feature type="transmembrane region" description="Helical" evidence="3">
    <location>
        <begin position="333"/>
        <end position="362"/>
    </location>
</feature>
<evidence type="ECO:0000256" key="1">
    <source>
        <dbReference type="ARBA" id="ARBA00022741"/>
    </source>
</evidence>